<evidence type="ECO:0000256" key="1">
    <source>
        <dbReference type="SAM" id="MobiDB-lite"/>
    </source>
</evidence>
<reference evidence="3" key="1">
    <citation type="submission" date="2022-05" db="EMBL/GenBank/DDBJ databases">
        <authorList>
            <person name="Pankratov T."/>
        </authorList>
    </citation>
    <scope>NUCLEOTIDE SEQUENCE</scope>
    <source>
        <strain evidence="3">BP6-180914</strain>
    </source>
</reference>
<keyword evidence="4" id="KW-1185">Reference proteome</keyword>
<name>A0AA42CJJ1_9HYPH</name>
<feature type="region of interest" description="Disordered" evidence="1">
    <location>
        <begin position="130"/>
        <end position="163"/>
    </location>
</feature>
<organism evidence="3 4">
    <name type="scientific">Lichenifustis flavocetrariae</name>
    <dbReference type="NCBI Taxonomy" id="2949735"/>
    <lineage>
        <taxon>Bacteria</taxon>
        <taxon>Pseudomonadati</taxon>
        <taxon>Pseudomonadota</taxon>
        <taxon>Alphaproteobacteria</taxon>
        <taxon>Hyphomicrobiales</taxon>
        <taxon>Lichenihabitantaceae</taxon>
        <taxon>Lichenifustis</taxon>
    </lineage>
</organism>
<gene>
    <name evidence="3" type="ORF">M8523_15950</name>
</gene>
<feature type="transmembrane region" description="Helical" evidence="2">
    <location>
        <begin position="324"/>
        <end position="343"/>
    </location>
</feature>
<evidence type="ECO:0000256" key="2">
    <source>
        <dbReference type="SAM" id="Phobius"/>
    </source>
</evidence>
<keyword evidence="2" id="KW-1133">Transmembrane helix</keyword>
<evidence type="ECO:0000313" key="4">
    <source>
        <dbReference type="Proteomes" id="UP001165667"/>
    </source>
</evidence>
<evidence type="ECO:0000313" key="3">
    <source>
        <dbReference type="EMBL" id="MCW6509514.1"/>
    </source>
</evidence>
<dbReference type="EMBL" id="JAMOIM010000010">
    <property type="protein sequence ID" value="MCW6509514.1"/>
    <property type="molecule type" value="Genomic_DNA"/>
</dbReference>
<keyword evidence="2" id="KW-0472">Membrane</keyword>
<dbReference type="RefSeq" id="WP_282585886.1">
    <property type="nucleotide sequence ID" value="NZ_JAMOIM010000010.1"/>
</dbReference>
<sequence>MTWGKESSYSHLIFQEISMRFGESRLKARDVIQKKQPPFIAALGRNVAQKNIHTSLPADLDPCGSSKRNRIAVGAACLISLFVTTGAHATVIVPAWGYSGNTQVTTSYRDGLHHPIEGDVFGGPDLNHVGETTRSTSHSTTTVDLDLSGRPKTVSSSAATAASPLGGGDAKNNAQLIYYFAIEGSENRQIPILVQASGRTNVNIGLNSLSNAYASFELDGVVNGSGQGLLRSIESHSNTDAVNLTDSFDINGYFSLETNEIYKIRMVVSTDALAGYGLDAQSTQLSSLATAVVDPFFAIDPSISGYQIVFSEGINNGSLSAVPLPSSLPMFGAAVLMIGVLGYSKRRVVPA</sequence>
<dbReference type="AlphaFoldDB" id="A0AA42CJJ1"/>
<keyword evidence="2" id="KW-0812">Transmembrane</keyword>
<feature type="compositionally biased region" description="Low complexity" evidence="1">
    <location>
        <begin position="132"/>
        <end position="142"/>
    </location>
</feature>
<proteinExistence type="predicted"/>
<comment type="caution">
    <text evidence="3">The sequence shown here is derived from an EMBL/GenBank/DDBJ whole genome shotgun (WGS) entry which is preliminary data.</text>
</comment>
<dbReference type="Proteomes" id="UP001165667">
    <property type="component" value="Unassembled WGS sequence"/>
</dbReference>
<accession>A0AA42CJJ1</accession>
<protein>
    <submittedName>
        <fullName evidence="3">Uncharacterized protein</fullName>
    </submittedName>
</protein>